<proteinExistence type="predicted"/>
<dbReference type="GO" id="GO:0032153">
    <property type="term" value="C:cell division site"/>
    <property type="evidence" value="ECO:0007669"/>
    <property type="project" value="TreeGrafter"/>
</dbReference>
<feature type="non-terminal residue" evidence="2">
    <location>
        <position position="1"/>
    </location>
</feature>
<dbReference type="GO" id="GO:0005886">
    <property type="term" value="C:plasma membrane"/>
    <property type="evidence" value="ECO:0007669"/>
    <property type="project" value="InterPro"/>
</dbReference>
<dbReference type="AlphaFoldDB" id="A0A9P5UCZ0"/>
<keyword evidence="1" id="KW-1133">Transmembrane helix</keyword>
<dbReference type="GO" id="GO:0035838">
    <property type="term" value="C:growing cell tip"/>
    <property type="evidence" value="ECO:0007669"/>
    <property type="project" value="TreeGrafter"/>
</dbReference>
<dbReference type="InterPro" id="IPR009571">
    <property type="entry name" value="SUR7/Rim9-like_fungi"/>
</dbReference>
<accession>A0A9P5UCZ0</accession>
<evidence type="ECO:0008006" key="4">
    <source>
        <dbReference type="Google" id="ProtNLM"/>
    </source>
</evidence>
<dbReference type="PANTHER" id="PTHR28013:SF4">
    <property type="entry name" value="MARVEL DOMAIN-CONTAINING PROTEIN"/>
    <property type="match status" value="1"/>
</dbReference>
<keyword evidence="3" id="KW-1185">Reference proteome</keyword>
<evidence type="ECO:0000256" key="1">
    <source>
        <dbReference type="SAM" id="Phobius"/>
    </source>
</evidence>
<dbReference type="PANTHER" id="PTHR28013">
    <property type="entry name" value="PROTEIN DCV1-RELATED"/>
    <property type="match status" value="1"/>
</dbReference>
<feature type="non-terminal residue" evidence="2">
    <location>
        <position position="211"/>
    </location>
</feature>
<comment type="caution">
    <text evidence="2">The sequence shown here is derived from an EMBL/GenBank/DDBJ whole genome shotgun (WGS) entry which is preliminary data.</text>
</comment>
<dbReference type="Pfam" id="PF06687">
    <property type="entry name" value="SUR7"/>
    <property type="match status" value="1"/>
</dbReference>
<keyword evidence="1" id="KW-0472">Membrane</keyword>
<dbReference type="Proteomes" id="UP000772434">
    <property type="component" value="Unassembled WGS sequence"/>
</dbReference>
<sequence length="211" mass="22187">KPLYAHRKISLVCVFLLFSAFILLFLVGISLPIVRSVYIVQVRSIVTAPATSSATEIRFGVWGACAYSPLNPPSVLHDDGLCYGPKLGYANVIPDALLAEIGLSQAIVNDVLKGLLVVLILHIVAAGVSLLALFASLFLASHGMAILSLVLTIITAILSTVVFVVDAVMVAVARNKLPGLTDNGLGVEIGNAVWLVLAALIASWLGTIFLS</sequence>
<keyword evidence="1" id="KW-0812">Transmembrane</keyword>
<evidence type="ECO:0000313" key="3">
    <source>
        <dbReference type="Proteomes" id="UP000772434"/>
    </source>
</evidence>
<feature type="transmembrane region" description="Helical" evidence="1">
    <location>
        <begin position="115"/>
        <end position="139"/>
    </location>
</feature>
<protein>
    <recommendedName>
        <fullName evidence="4">Pali-domain-containing protein</fullName>
    </recommendedName>
</protein>
<dbReference type="EMBL" id="JADNRY010000009">
    <property type="protein sequence ID" value="KAF9075660.1"/>
    <property type="molecule type" value="Genomic_DNA"/>
</dbReference>
<evidence type="ECO:0000313" key="2">
    <source>
        <dbReference type="EMBL" id="KAF9075660.1"/>
    </source>
</evidence>
<name>A0A9P5UCZ0_9AGAR</name>
<dbReference type="OrthoDB" id="3881at2759"/>
<feature type="transmembrane region" description="Helical" evidence="1">
    <location>
        <begin position="12"/>
        <end position="34"/>
    </location>
</feature>
<dbReference type="InterPro" id="IPR051380">
    <property type="entry name" value="pH-response_reg_palI/RIM9"/>
</dbReference>
<gene>
    <name evidence="2" type="ORF">BDP27DRAFT_1150642</name>
</gene>
<reference evidence="2" key="1">
    <citation type="submission" date="2020-11" db="EMBL/GenBank/DDBJ databases">
        <authorList>
            <consortium name="DOE Joint Genome Institute"/>
            <person name="Ahrendt S."/>
            <person name="Riley R."/>
            <person name="Andreopoulos W."/>
            <person name="Labutti K."/>
            <person name="Pangilinan J."/>
            <person name="Ruiz-Duenas F.J."/>
            <person name="Barrasa J.M."/>
            <person name="Sanchez-Garcia M."/>
            <person name="Camarero S."/>
            <person name="Miyauchi S."/>
            <person name="Serrano A."/>
            <person name="Linde D."/>
            <person name="Babiker R."/>
            <person name="Drula E."/>
            <person name="Ayuso-Fernandez I."/>
            <person name="Pacheco R."/>
            <person name="Padilla G."/>
            <person name="Ferreira P."/>
            <person name="Barriuso J."/>
            <person name="Kellner H."/>
            <person name="Castanera R."/>
            <person name="Alfaro M."/>
            <person name="Ramirez L."/>
            <person name="Pisabarro A.G."/>
            <person name="Kuo A."/>
            <person name="Tritt A."/>
            <person name="Lipzen A."/>
            <person name="He G."/>
            <person name="Yan M."/>
            <person name="Ng V."/>
            <person name="Cullen D."/>
            <person name="Martin F."/>
            <person name="Rosso M.-N."/>
            <person name="Henrissat B."/>
            <person name="Hibbett D."/>
            <person name="Martinez A.T."/>
            <person name="Grigoriev I.V."/>
        </authorList>
    </citation>
    <scope>NUCLEOTIDE SEQUENCE</scope>
    <source>
        <strain evidence="2">AH 40177</strain>
    </source>
</reference>
<feature type="transmembrane region" description="Helical" evidence="1">
    <location>
        <begin position="146"/>
        <end position="172"/>
    </location>
</feature>
<organism evidence="2 3">
    <name type="scientific">Rhodocollybia butyracea</name>
    <dbReference type="NCBI Taxonomy" id="206335"/>
    <lineage>
        <taxon>Eukaryota</taxon>
        <taxon>Fungi</taxon>
        <taxon>Dikarya</taxon>
        <taxon>Basidiomycota</taxon>
        <taxon>Agaricomycotina</taxon>
        <taxon>Agaricomycetes</taxon>
        <taxon>Agaricomycetidae</taxon>
        <taxon>Agaricales</taxon>
        <taxon>Marasmiineae</taxon>
        <taxon>Omphalotaceae</taxon>
        <taxon>Rhodocollybia</taxon>
    </lineage>
</organism>
<feature type="transmembrane region" description="Helical" evidence="1">
    <location>
        <begin position="192"/>
        <end position="210"/>
    </location>
</feature>